<keyword evidence="2" id="KW-1185">Reference proteome</keyword>
<protein>
    <submittedName>
        <fullName evidence="1">Uncharacterized protein</fullName>
    </submittedName>
</protein>
<dbReference type="OrthoDB" id="163163at2759"/>
<name>A0A976NYI4_BRELC</name>
<accession>A0A976NYI4</accession>
<dbReference type="GeneID" id="94351176"/>
<gene>
    <name evidence="1" type="ORF">CCR75_007444</name>
</gene>
<proteinExistence type="predicted"/>
<dbReference type="EMBL" id="SHOA02000012">
    <property type="protein sequence ID" value="TDH72655.1"/>
    <property type="molecule type" value="Genomic_DNA"/>
</dbReference>
<reference evidence="1 2" key="1">
    <citation type="journal article" date="2021" name="Genome Biol.">
        <title>AFLAP: assembly-free linkage analysis pipeline using k-mers from genome sequencing data.</title>
        <authorList>
            <person name="Fletcher K."/>
            <person name="Zhang L."/>
            <person name="Gil J."/>
            <person name="Han R."/>
            <person name="Cavanaugh K."/>
            <person name="Michelmore R."/>
        </authorList>
    </citation>
    <scope>NUCLEOTIDE SEQUENCE [LARGE SCALE GENOMIC DNA]</scope>
    <source>
        <strain evidence="1 2">SF5</strain>
    </source>
</reference>
<dbReference type="RefSeq" id="XP_067822154.1">
    <property type="nucleotide sequence ID" value="XM_067965505.1"/>
</dbReference>
<dbReference type="Proteomes" id="UP000294530">
    <property type="component" value="Unassembled WGS sequence"/>
</dbReference>
<dbReference type="AlphaFoldDB" id="A0A976NYI4"/>
<evidence type="ECO:0000313" key="1">
    <source>
        <dbReference type="EMBL" id="TDH72655.1"/>
    </source>
</evidence>
<organism evidence="1 2">
    <name type="scientific">Bremia lactucae</name>
    <name type="common">Lettuce downy mildew</name>
    <dbReference type="NCBI Taxonomy" id="4779"/>
    <lineage>
        <taxon>Eukaryota</taxon>
        <taxon>Sar</taxon>
        <taxon>Stramenopiles</taxon>
        <taxon>Oomycota</taxon>
        <taxon>Peronosporomycetes</taxon>
        <taxon>Peronosporales</taxon>
        <taxon>Peronosporaceae</taxon>
        <taxon>Bremia</taxon>
    </lineage>
</organism>
<comment type="caution">
    <text evidence="1">The sequence shown here is derived from an EMBL/GenBank/DDBJ whole genome shotgun (WGS) entry which is preliminary data.</text>
</comment>
<evidence type="ECO:0000313" key="2">
    <source>
        <dbReference type="Proteomes" id="UP000294530"/>
    </source>
</evidence>
<sequence>MRLWCAGVGKKPFTATCITRGPISNSTIRAFIDNDASFNAVDPRVIEDICLPFVECAKPLELSIGNNQQIIISQCVTQLRVKTHSGFPSTRPTRLL</sequence>
<dbReference type="KEGG" id="blac:94351176"/>